<evidence type="ECO:0000313" key="3">
    <source>
        <dbReference type="Proteomes" id="UP000017746"/>
    </source>
</evidence>
<organism evidence="2 3">
    <name type="scientific">Actinoplanes friuliensis DSM 7358</name>
    <dbReference type="NCBI Taxonomy" id="1246995"/>
    <lineage>
        <taxon>Bacteria</taxon>
        <taxon>Bacillati</taxon>
        <taxon>Actinomycetota</taxon>
        <taxon>Actinomycetes</taxon>
        <taxon>Micromonosporales</taxon>
        <taxon>Micromonosporaceae</taxon>
        <taxon>Actinoplanes</taxon>
    </lineage>
</organism>
<dbReference type="eggNOG" id="COG1520">
    <property type="taxonomic scope" value="Bacteria"/>
</dbReference>
<dbReference type="EMBL" id="CP006272">
    <property type="protein sequence ID" value="AGZ45303.1"/>
    <property type="molecule type" value="Genomic_DNA"/>
</dbReference>
<reference evidence="2 3" key="1">
    <citation type="journal article" date="2014" name="J. Biotechnol.">
        <title>Complete genome sequence of the actinobacterium Actinoplanes friuliensis HAG 010964, producer of the lipopeptide antibiotic friulimycin.</title>
        <authorList>
            <person name="Ruckert C."/>
            <person name="Szczepanowski R."/>
            <person name="Albersmeier A."/>
            <person name="Goesmann A."/>
            <person name="Fischer N."/>
            <person name="Steinkamper A."/>
            <person name="Puhler A."/>
            <person name="Biener R."/>
            <person name="Schwartz D."/>
            <person name="Kalinowski J."/>
        </authorList>
    </citation>
    <scope>NUCLEOTIDE SEQUENCE [LARGE SCALE GENOMIC DNA]</scope>
    <source>
        <strain evidence="2 3">DSM 7358</strain>
    </source>
</reference>
<dbReference type="HOGENOM" id="CLU_050005_0_0_11"/>
<sequence length="458" mass="49125">MVLPRLTRPIFVHPAHNGGVGDVLIDLGEQHGRLPDVPAPRRRPAHRFRIALAVLTAVLLITITGAAPRPAPAEPITVPARIGDNMFVDRTRVYVVSAGPALHDSAVNNKIVSTYALPDGQLLSRTTVAVTGAIFSVMSVGETILVSYQVDTVGAEATVALTAGSDQALWRVPARLLSVSGPAGLVLLRENSPQFGDLHWYGVDLLTGRPRWTFEQPVQGYTTYAGSDSGFPPHLVTATTGGHIEVRDTVSGRLVTETDVEAPPGWSRRGITVWPVGDLLLVGGLGGVTAYALSDLSRRWHSSVELSGHWVQECVTAICVFGYQGGVEALDPVTGRVRWTADRWTNAEPVGRYLLVNGREGLEASYPLAVVEPETGRVHGDFGMWRSTGEVRADGTVVGLRQRIGEDLVFYALLDPATVSLRVLGSATHVSGDCRSTPEVLVCRRIDASLAIWPLTVS</sequence>
<feature type="transmembrane region" description="Helical" evidence="1">
    <location>
        <begin position="50"/>
        <end position="67"/>
    </location>
</feature>
<gene>
    <name evidence="2" type="ORF">AFR_35235</name>
</gene>
<keyword evidence="1" id="KW-0812">Transmembrane</keyword>
<keyword evidence="1" id="KW-0472">Membrane</keyword>
<proteinExistence type="predicted"/>
<dbReference type="Gene3D" id="2.130.10.10">
    <property type="entry name" value="YVTN repeat-like/Quinoprotein amine dehydrogenase"/>
    <property type="match status" value="1"/>
</dbReference>
<dbReference type="InterPro" id="IPR015943">
    <property type="entry name" value="WD40/YVTN_repeat-like_dom_sf"/>
</dbReference>
<dbReference type="STRING" id="1246995.AFR_35235"/>
<keyword evidence="1" id="KW-1133">Transmembrane helix</keyword>
<dbReference type="AlphaFoldDB" id="U5W7W3"/>
<dbReference type="SUPFAM" id="SSF50998">
    <property type="entry name" value="Quinoprotein alcohol dehydrogenase-like"/>
    <property type="match status" value="1"/>
</dbReference>
<protein>
    <submittedName>
        <fullName evidence="2">Uncharacterized protein</fullName>
    </submittedName>
</protein>
<dbReference type="Proteomes" id="UP000017746">
    <property type="component" value="Chromosome"/>
</dbReference>
<evidence type="ECO:0000256" key="1">
    <source>
        <dbReference type="SAM" id="Phobius"/>
    </source>
</evidence>
<dbReference type="InterPro" id="IPR011047">
    <property type="entry name" value="Quinoprotein_ADH-like_sf"/>
</dbReference>
<name>U5W7W3_9ACTN</name>
<dbReference type="KEGG" id="afs:AFR_35235"/>
<keyword evidence="3" id="KW-1185">Reference proteome</keyword>
<evidence type="ECO:0000313" key="2">
    <source>
        <dbReference type="EMBL" id="AGZ45303.1"/>
    </source>
</evidence>
<dbReference type="PATRIC" id="fig|1246995.3.peg.7129"/>
<accession>U5W7W3</accession>